<dbReference type="STRING" id="44742.AXF13_06645"/>
<evidence type="ECO:0000313" key="2">
    <source>
        <dbReference type="EMBL" id="AMD89814.1"/>
    </source>
</evidence>
<accession>A0A0X8JJ91</accession>
<dbReference type="AlphaFoldDB" id="A0A0X8JJ91"/>
<evidence type="ECO:0000259" key="1">
    <source>
        <dbReference type="Pfam" id="PF07157"/>
    </source>
</evidence>
<name>A0A0X8JJ91_9BACT</name>
<organism evidence="2 3">
    <name type="scientific">Desulfovibrio fairfieldensis</name>
    <dbReference type="NCBI Taxonomy" id="44742"/>
    <lineage>
        <taxon>Bacteria</taxon>
        <taxon>Pseudomonadati</taxon>
        <taxon>Thermodesulfobacteriota</taxon>
        <taxon>Desulfovibrionia</taxon>
        <taxon>Desulfovibrionales</taxon>
        <taxon>Desulfovibrionaceae</taxon>
        <taxon>Desulfovibrio</taxon>
    </lineage>
</organism>
<keyword evidence="3" id="KW-1185">Reference proteome</keyword>
<feature type="domain" description="DNA circulation N-terminal" evidence="1">
    <location>
        <begin position="10"/>
        <end position="99"/>
    </location>
</feature>
<evidence type="ECO:0000313" key="3">
    <source>
        <dbReference type="Proteomes" id="UP000069241"/>
    </source>
</evidence>
<proteinExistence type="predicted"/>
<dbReference type="KEGG" id="dfi:AXF13_06645"/>
<sequence length="408" mass="43455">MRGASFFDTLREASFRGAPFEVEDADESGGRRLARHEYPLRDLPFAEDLGRKAGEWRIQAFIIRGRKYDYAQARDDLRKALNAYGSGTLIHPWLGEMTVAVDRYSLRETTREGGCCEFDIDFVESGQRDNPSATTDTAAIVASGAAACRDSLSASFSFAYLPLPQELAQCLTALNDGAALVMDYLSLPQALISEGLVFAASLIATPLSLFNALTGLFGGLLGSLDAASALTLGFDLNILGGGRDEYGYFSYGARPAVPARNTAALEKLTAVNPVTAIAPATAIRRHLAQIAVVEDAAATASMTFDTADDALATRNVVLDGLDAVAPLVADQVFFGLSGLRLAVACDLSTRGGELPRVRRAVLPTTMPALAAAYRLHGDAGRADEIVSRNHIRHPGRVPGNTSLEVLSE</sequence>
<gene>
    <name evidence="2" type="ORF">AXF13_06645</name>
</gene>
<dbReference type="RefSeq" id="WP_062252128.1">
    <property type="nucleotide sequence ID" value="NZ_CP014229.1"/>
</dbReference>
<dbReference type="InterPro" id="IPR009826">
    <property type="entry name" value="DNA_circ_N"/>
</dbReference>
<dbReference type="EMBL" id="CP014229">
    <property type="protein sequence ID" value="AMD89814.1"/>
    <property type="molecule type" value="Genomic_DNA"/>
</dbReference>
<dbReference type="Pfam" id="PF07157">
    <property type="entry name" value="DNA_circ_N"/>
    <property type="match status" value="1"/>
</dbReference>
<reference evidence="3" key="1">
    <citation type="submission" date="2016-02" db="EMBL/GenBank/DDBJ databases">
        <authorList>
            <person name="Holder M.E."/>
            <person name="Ajami N.J."/>
            <person name="Petrosino J.F."/>
        </authorList>
    </citation>
    <scope>NUCLEOTIDE SEQUENCE [LARGE SCALE GENOMIC DNA]</scope>
    <source>
        <strain evidence="3">CCUG 45958</strain>
    </source>
</reference>
<protein>
    <recommendedName>
        <fullName evidence="1">DNA circulation N-terminal domain-containing protein</fullName>
    </recommendedName>
</protein>
<dbReference type="Proteomes" id="UP000069241">
    <property type="component" value="Chromosome"/>
</dbReference>